<protein>
    <submittedName>
        <fullName evidence="1">Uncharacterized protein</fullName>
    </submittedName>
</protein>
<evidence type="ECO:0000313" key="2">
    <source>
        <dbReference type="Proteomes" id="UP000724584"/>
    </source>
</evidence>
<gene>
    <name evidence="1" type="ORF">F5144DRAFT_209278</name>
</gene>
<reference evidence="1 2" key="1">
    <citation type="journal article" date="2021" name="Nat. Commun.">
        <title>Genetic determinants of endophytism in the Arabidopsis root mycobiome.</title>
        <authorList>
            <person name="Mesny F."/>
            <person name="Miyauchi S."/>
            <person name="Thiergart T."/>
            <person name="Pickel B."/>
            <person name="Atanasova L."/>
            <person name="Karlsson M."/>
            <person name="Huettel B."/>
            <person name="Barry K.W."/>
            <person name="Haridas S."/>
            <person name="Chen C."/>
            <person name="Bauer D."/>
            <person name="Andreopoulos W."/>
            <person name="Pangilinan J."/>
            <person name="LaButti K."/>
            <person name="Riley R."/>
            <person name="Lipzen A."/>
            <person name="Clum A."/>
            <person name="Drula E."/>
            <person name="Henrissat B."/>
            <person name="Kohler A."/>
            <person name="Grigoriev I.V."/>
            <person name="Martin F.M."/>
            <person name="Hacquard S."/>
        </authorList>
    </citation>
    <scope>NUCLEOTIDE SEQUENCE [LARGE SCALE GENOMIC DNA]</scope>
    <source>
        <strain evidence="1 2">MPI-SDFR-AT-0079</strain>
    </source>
</reference>
<proteinExistence type="predicted"/>
<organism evidence="1 2">
    <name type="scientific">Chaetomium tenue</name>
    <dbReference type="NCBI Taxonomy" id="1854479"/>
    <lineage>
        <taxon>Eukaryota</taxon>
        <taxon>Fungi</taxon>
        <taxon>Dikarya</taxon>
        <taxon>Ascomycota</taxon>
        <taxon>Pezizomycotina</taxon>
        <taxon>Sordariomycetes</taxon>
        <taxon>Sordariomycetidae</taxon>
        <taxon>Sordariales</taxon>
        <taxon>Chaetomiaceae</taxon>
        <taxon>Chaetomium</taxon>
    </lineage>
</organism>
<accession>A0ACB7PDR3</accession>
<dbReference type="Proteomes" id="UP000724584">
    <property type="component" value="Unassembled WGS sequence"/>
</dbReference>
<dbReference type="EMBL" id="JAGIZQ010000003">
    <property type="protein sequence ID" value="KAH6637215.1"/>
    <property type="molecule type" value="Genomic_DNA"/>
</dbReference>
<sequence>MVSLISASPHESRGAPYEPITPSEEEFAPDTPLTENRDADIEGQKVAPSPNAGGEGGRPKSQRIKTRREWSPEKYLCLYTILFLIGVTVTIVEESVTRQRRQPFYCE</sequence>
<comment type="caution">
    <text evidence="1">The sequence shown here is derived from an EMBL/GenBank/DDBJ whole genome shotgun (WGS) entry which is preliminary data.</text>
</comment>
<name>A0ACB7PDR3_9PEZI</name>
<evidence type="ECO:0000313" key="1">
    <source>
        <dbReference type="EMBL" id="KAH6637215.1"/>
    </source>
</evidence>
<keyword evidence="2" id="KW-1185">Reference proteome</keyword>